<dbReference type="PANTHER" id="PTHR35107">
    <property type="entry name" value="EXPRESSED PROTEIN"/>
    <property type="match status" value="1"/>
</dbReference>
<organism evidence="4 5">
    <name type="scientific">Carya illinoinensis</name>
    <name type="common">Pecan</name>
    <dbReference type="NCBI Taxonomy" id="32201"/>
    <lineage>
        <taxon>Eukaryota</taxon>
        <taxon>Viridiplantae</taxon>
        <taxon>Streptophyta</taxon>
        <taxon>Embryophyta</taxon>
        <taxon>Tracheophyta</taxon>
        <taxon>Spermatophyta</taxon>
        <taxon>Magnoliopsida</taxon>
        <taxon>eudicotyledons</taxon>
        <taxon>Gunneridae</taxon>
        <taxon>Pentapetalae</taxon>
        <taxon>rosids</taxon>
        <taxon>fabids</taxon>
        <taxon>Fagales</taxon>
        <taxon>Juglandaceae</taxon>
        <taxon>Carya</taxon>
    </lineage>
</organism>
<feature type="region of interest" description="Disordered" evidence="1">
    <location>
        <begin position="236"/>
        <end position="256"/>
    </location>
</feature>
<dbReference type="Proteomes" id="UP000811246">
    <property type="component" value="Chromosome 13"/>
</dbReference>
<dbReference type="AlphaFoldDB" id="A0A922AH16"/>
<evidence type="ECO:0000256" key="1">
    <source>
        <dbReference type="SAM" id="MobiDB-lite"/>
    </source>
</evidence>
<keyword evidence="2" id="KW-0472">Membrane</keyword>
<name>A0A922AH16_CARIL</name>
<feature type="transmembrane region" description="Helical" evidence="2">
    <location>
        <begin position="120"/>
        <end position="145"/>
    </location>
</feature>
<dbReference type="PANTHER" id="PTHR35107:SF2">
    <property type="entry name" value="EXPRESSED PROTEIN"/>
    <property type="match status" value="1"/>
</dbReference>
<sequence length="256" mass="27761">MASLTQRLFLLQMVILSLSIISTNARPCKTLFISSYSFSFKQNPSSSGVVTVVTEIGRFSPRPTLDRAFPSEIFVFPVNDEVQDRPIERDDMPFGLGYKKSLSSSSNYDYSSLRDRTKDILSVVVALLFGVGCGALTAATMYLAWSLFSNRFYDFRYGSPYSDDDEDDHDDDVNTKKLGYVKIPAADSVPAPAPAPAAVDSLICGFCDAGGRADCPPHPYPVVRDGVPRPRIPEAGDGGDFFHPPHAGAGGAYPAP</sequence>
<evidence type="ECO:0000313" key="4">
    <source>
        <dbReference type="EMBL" id="KAG6680465.1"/>
    </source>
</evidence>
<proteinExistence type="predicted"/>
<evidence type="ECO:0000313" key="5">
    <source>
        <dbReference type="Proteomes" id="UP000811246"/>
    </source>
</evidence>
<protein>
    <submittedName>
        <fullName evidence="4">Uncharacterized protein</fullName>
    </submittedName>
</protein>
<evidence type="ECO:0000256" key="2">
    <source>
        <dbReference type="SAM" id="Phobius"/>
    </source>
</evidence>
<dbReference type="EMBL" id="CM031837">
    <property type="protein sequence ID" value="KAG6680465.1"/>
    <property type="molecule type" value="Genomic_DNA"/>
</dbReference>
<feature type="compositionally biased region" description="Low complexity" evidence="1">
    <location>
        <begin position="244"/>
        <end position="256"/>
    </location>
</feature>
<keyword evidence="3" id="KW-0732">Signal</keyword>
<gene>
    <name evidence="4" type="ORF">I3842_13G044400</name>
</gene>
<accession>A0A922AH16</accession>
<comment type="caution">
    <text evidence="4">The sequence shown here is derived from an EMBL/GenBank/DDBJ whole genome shotgun (WGS) entry which is preliminary data.</text>
</comment>
<feature type="chain" id="PRO_5037071010" evidence="3">
    <location>
        <begin position="26"/>
        <end position="256"/>
    </location>
</feature>
<keyword evidence="2" id="KW-0812">Transmembrane</keyword>
<reference evidence="4" key="1">
    <citation type="submission" date="2021-01" db="EMBL/GenBank/DDBJ databases">
        <authorList>
            <person name="Lovell J.T."/>
            <person name="Bentley N."/>
            <person name="Bhattarai G."/>
            <person name="Jenkins J.W."/>
            <person name="Sreedasyam A."/>
            <person name="Alarcon Y."/>
            <person name="Bock C."/>
            <person name="Boston L."/>
            <person name="Carlson J."/>
            <person name="Cervantes K."/>
            <person name="Clermont K."/>
            <person name="Krom N."/>
            <person name="Kubenka K."/>
            <person name="Mamidi S."/>
            <person name="Mattison C."/>
            <person name="Monteros M."/>
            <person name="Pisani C."/>
            <person name="Plott C."/>
            <person name="Rajasekar S."/>
            <person name="Rhein H.S."/>
            <person name="Rohla C."/>
            <person name="Song M."/>
            <person name="Hilaire R.S."/>
            <person name="Shu S."/>
            <person name="Wells L."/>
            <person name="Wang X."/>
            <person name="Webber J."/>
            <person name="Heerema R.J."/>
            <person name="Klein P."/>
            <person name="Conner P."/>
            <person name="Grauke L."/>
            <person name="Grimwood J."/>
            <person name="Schmutz J."/>
            <person name="Randall J.J."/>
        </authorList>
    </citation>
    <scope>NUCLEOTIDE SEQUENCE</scope>
    <source>
        <tissue evidence="4">Leaf</tissue>
    </source>
</reference>
<keyword evidence="2" id="KW-1133">Transmembrane helix</keyword>
<evidence type="ECO:0000256" key="3">
    <source>
        <dbReference type="SAM" id="SignalP"/>
    </source>
</evidence>
<feature type="signal peptide" evidence="3">
    <location>
        <begin position="1"/>
        <end position="25"/>
    </location>
</feature>